<feature type="compositionally biased region" description="Basic residues" evidence="1">
    <location>
        <begin position="171"/>
        <end position="180"/>
    </location>
</feature>
<evidence type="ECO:0000313" key="2">
    <source>
        <dbReference type="EMBL" id="EQC33121.1"/>
    </source>
</evidence>
<evidence type="ECO:0000313" key="3">
    <source>
        <dbReference type="Proteomes" id="UP000030762"/>
    </source>
</evidence>
<reference evidence="2 3" key="1">
    <citation type="submission" date="2012-04" db="EMBL/GenBank/DDBJ databases">
        <title>The Genome Sequence of Saprolegnia declina VS20.</title>
        <authorList>
            <consortium name="The Broad Institute Genome Sequencing Platform"/>
            <person name="Russ C."/>
            <person name="Nusbaum C."/>
            <person name="Tyler B."/>
            <person name="van West P."/>
            <person name="Dieguez-Uribeondo J."/>
            <person name="de Bruijn I."/>
            <person name="Tripathy S."/>
            <person name="Jiang R."/>
            <person name="Young S.K."/>
            <person name="Zeng Q."/>
            <person name="Gargeya S."/>
            <person name="Fitzgerald M."/>
            <person name="Haas B."/>
            <person name="Abouelleil A."/>
            <person name="Alvarado L."/>
            <person name="Arachchi H.M."/>
            <person name="Berlin A."/>
            <person name="Chapman S.B."/>
            <person name="Goldberg J."/>
            <person name="Griggs A."/>
            <person name="Gujja S."/>
            <person name="Hansen M."/>
            <person name="Howarth C."/>
            <person name="Imamovic A."/>
            <person name="Larimer J."/>
            <person name="McCowen C."/>
            <person name="Montmayeur A."/>
            <person name="Murphy C."/>
            <person name="Neiman D."/>
            <person name="Pearson M."/>
            <person name="Priest M."/>
            <person name="Roberts A."/>
            <person name="Saif S."/>
            <person name="Shea T."/>
            <person name="Sisk P."/>
            <person name="Sykes S."/>
            <person name="Wortman J."/>
            <person name="Nusbaum C."/>
            <person name="Birren B."/>
        </authorList>
    </citation>
    <scope>NUCLEOTIDE SEQUENCE [LARGE SCALE GENOMIC DNA]</scope>
    <source>
        <strain evidence="2 3">VS20</strain>
    </source>
</reference>
<dbReference type="VEuPathDB" id="FungiDB:SDRG_09109"/>
<feature type="region of interest" description="Disordered" evidence="1">
    <location>
        <begin position="1"/>
        <end position="54"/>
    </location>
</feature>
<dbReference type="RefSeq" id="XP_008613244.1">
    <property type="nucleotide sequence ID" value="XM_008615022.1"/>
</dbReference>
<dbReference type="eggNOG" id="ENOG502S25Q">
    <property type="taxonomic scope" value="Eukaryota"/>
</dbReference>
<name>T0QEF2_SAPDV</name>
<feature type="region of interest" description="Disordered" evidence="1">
    <location>
        <begin position="292"/>
        <end position="318"/>
    </location>
</feature>
<dbReference type="GeneID" id="19949836"/>
<dbReference type="InParanoid" id="T0QEF2"/>
<dbReference type="OrthoDB" id="206902at2759"/>
<dbReference type="EMBL" id="JH767160">
    <property type="protein sequence ID" value="EQC33121.1"/>
    <property type="molecule type" value="Genomic_DNA"/>
</dbReference>
<accession>T0QEF2</accession>
<dbReference type="PANTHER" id="PTHR35213">
    <property type="entry name" value="RING-TYPE DOMAIN-CONTAINING PROTEIN-RELATED"/>
    <property type="match status" value="1"/>
</dbReference>
<dbReference type="AlphaFoldDB" id="T0QEF2"/>
<dbReference type="OMA" id="CESWIRE"/>
<organism evidence="2 3">
    <name type="scientific">Saprolegnia diclina (strain VS20)</name>
    <dbReference type="NCBI Taxonomy" id="1156394"/>
    <lineage>
        <taxon>Eukaryota</taxon>
        <taxon>Sar</taxon>
        <taxon>Stramenopiles</taxon>
        <taxon>Oomycota</taxon>
        <taxon>Saprolegniomycetes</taxon>
        <taxon>Saprolegniales</taxon>
        <taxon>Saprolegniaceae</taxon>
        <taxon>Saprolegnia</taxon>
    </lineage>
</organism>
<feature type="region of interest" description="Disordered" evidence="1">
    <location>
        <begin position="168"/>
        <end position="202"/>
    </location>
</feature>
<protein>
    <submittedName>
        <fullName evidence="2">Uncharacterized protein</fullName>
    </submittedName>
</protein>
<proteinExistence type="predicted"/>
<evidence type="ECO:0000256" key="1">
    <source>
        <dbReference type="SAM" id="MobiDB-lite"/>
    </source>
</evidence>
<gene>
    <name evidence="2" type="ORF">SDRG_09109</name>
</gene>
<dbReference type="Proteomes" id="UP000030762">
    <property type="component" value="Unassembled WGS sequence"/>
</dbReference>
<feature type="compositionally biased region" description="Polar residues" evidence="1">
    <location>
        <begin position="300"/>
        <end position="318"/>
    </location>
</feature>
<sequence>MSTATTTTTTATAHEVLAPTAVPLPAKEVPTEVPAAAAPDASPTETVTTDDAEAPKKDKLRWGKWTREEEAYTTRLIGDFTAGLLTDVTNGTTMRSWLSAKLRCCPMRISKKFVGEQSIGKRMFERNESRINDMSDDEKLRRAAEIEKLHDDFCESWIREEKERLENKANGTRKRKRNKKKDANGLPIPPVKKQHTASTTPFHGFKPSLMGTLKSSMSSPNSHHFMHASSLSSMLHRPPMIKTSAVRPPFNVVAKSSQCTTMPKKVLSPSAVKTEAKPALTIKTSVKPYVAMTPRGPVKRTNSVPSMTKPTQAPSLTPTKKATAHASTQIQELQLQLASRAKSLSFDMADPLKDDDNTFDRDFRELDFMSDCWIPEALGDVSSFDPFGFHDANALHAPLKEEELDAALSPTSVMDLYHVDSMWPLSSADAPTADVFLAPLYDCLF</sequence>
<keyword evidence="3" id="KW-1185">Reference proteome</keyword>
<feature type="compositionally biased region" description="Low complexity" evidence="1">
    <location>
        <begin position="1"/>
        <end position="13"/>
    </location>
</feature>
<feature type="compositionally biased region" description="Low complexity" evidence="1">
    <location>
        <begin position="25"/>
        <end position="46"/>
    </location>
</feature>
<dbReference type="PANTHER" id="PTHR35213:SF5">
    <property type="entry name" value="RING-TYPE DOMAIN-CONTAINING PROTEIN"/>
    <property type="match status" value="1"/>
</dbReference>